<name>A0ABQ5Z9S5_9SPHN</name>
<sequence>MAERSEPGRMDPPALADRHPFLHPEQGPHGVELAEHEARPAGIARRGSEQFGEDASSLFRNAEWGRSGRWRKGPSTTRLRRAVRLPIALRQGG</sequence>
<proteinExistence type="predicted"/>
<organism evidence="2 3">
    <name type="scientific">Sphingomonas astaxanthinifaciens DSM 22298</name>
    <dbReference type="NCBI Taxonomy" id="1123267"/>
    <lineage>
        <taxon>Bacteria</taxon>
        <taxon>Pseudomonadati</taxon>
        <taxon>Pseudomonadota</taxon>
        <taxon>Alphaproteobacteria</taxon>
        <taxon>Sphingomonadales</taxon>
        <taxon>Sphingomonadaceae</taxon>
        <taxon>Sphingomonas</taxon>
    </lineage>
</organism>
<dbReference type="Proteomes" id="UP001156703">
    <property type="component" value="Unassembled WGS sequence"/>
</dbReference>
<keyword evidence="3" id="KW-1185">Reference proteome</keyword>
<dbReference type="EMBL" id="BSOO01000010">
    <property type="protein sequence ID" value="GLR47529.1"/>
    <property type="molecule type" value="Genomic_DNA"/>
</dbReference>
<gene>
    <name evidence="2" type="ORF">GCM10007925_12410</name>
</gene>
<reference evidence="3" key="1">
    <citation type="journal article" date="2019" name="Int. J. Syst. Evol. Microbiol.">
        <title>The Global Catalogue of Microorganisms (GCM) 10K type strain sequencing project: providing services to taxonomists for standard genome sequencing and annotation.</title>
        <authorList>
            <consortium name="The Broad Institute Genomics Platform"/>
            <consortium name="The Broad Institute Genome Sequencing Center for Infectious Disease"/>
            <person name="Wu L."/>
            <person name="Ma J."/>
        </authorList>
    </citation>
    <scope>NUCLEOTIDE SEQUENCE [LARGE SCALE GENOMIC DNA]</scope>
    <source>
        <strain evidence="3">NBRC 102146</strain>
    </source>
</reference>
<evidence type="ECO:0000313" key="3">
    <source>
        <dbReference type="Proteomes" id="UP001156703"/>
    </source>
</evidence>
<evidence type="ECO:0000256" key="1">
    <source>
        <dbReference type="SAM" id="MobiDB-lite"/>
    </source>
</evidence>
<protein>
    <submittedName>
        <fullName evidence="2">Uncharacterized protein</fullName>
    </submittedName>
</protein>
<comment type="caution">
    <text evidence="2">The sequence shown here is derived from an EMBL/GenBank/DDBJ whole genome shotgun (WGS) entry which is preliminary data.</text>
</comment>
<evidence type="ECO:0000313" key="2">
    <source>
        <dbReference type="EMBL" id="GLR47529.1"/>
    </source>
</evidence>
<accession>A0ABQ5Z9S5</accession>
<feature type="region of interest" description="Disordered" evidence="1">
    <location>
        <begin position="1"/>
        <end position="29"/>
    </location>
</feature>